<evidence type="ECO:0000259" key="1">
    <source>
        <dbReference type="Pfam" id="PF18765"/>
    </source>
</evidence>
<dbReference type="CDD" id="cd05403">
    <property type="entry name" value="NT_KNTase_like"/>
    <property type="match status" value="1"/>
</dbReference>
<dbReference type="Pfam" id="PF18765">
    <property type="entry name" value="Polbeta"/>
    <property type="match status" value="1"/>
</dbReference>
<dbReference type="eggNOG" id="arCOG01208">
    <property type="taxonomic scope" value="Archaea"/>
</dbReference>
<sequence length="176" mass="20139">MLTHDNIQKVLRLFFDGPAVRLHVREVARRADLSPPGAKKILEALEKDGLLIREPTPIVVEYRGNYDSEIFLAWKRSMNLFSLHSCGLIKYLTDYYSIPECIVLFGSYSRGEDTAQSDIDLAIVTEKKDIPETFEFEEKLRRKISIHLIKNMRDVDSGFINSLANGIVLYGYLEAV</sequence>
<dbReference type="Gene3D" id="3.30.460.10">
    <property type="entry name" value="Beta Polymerase, domain 2"/>
    <property type="match status" value="1"/>
</dbReference>
<keyword evidence="3" id="KW-1185">Reference proteome</keyword>
<dbReference type="KEGG" id="rci:RCIX2513"/>
<gene>
    <name evidence="2" type="ORF">RCIX2513</name>
</gene>
<feature type="domain" description="Polymerase beta nucleotidyltransferase" evidence="1">
    <location>
        <begin position="89"/>
        <end position="170"/>
    </location>
</feature>
<dbReference type="RefSeq" id="WP_012035005.1">
    <property type="nucleotide sequence ID" value="NC_009464.1"/>
</dbReference>
<reference evidence="2 3" key="1">
    <citation type="journal article" date="2006" name="Science">
        <title>Genome of rice cluster I archaea -- the key methane producers in the rice rhizosphere.</title>
        <authorList>
            <person name="Erkel C."/>
            <person name="Kube M."/>
            <person name="Reinhardt R."/>
            <person name="Liesack W."/>
        </authorList>
    </citation>
    <scope>NUCLEOTIDE SEQUENCE [LARGE SCALE GENOMIC DNA]</scope>
    <source>
        <strain evidence="3">DSM 22066 / NBRC 105507 / MRE50</strain>
    </source>
</reference>
<accession>Q0W213</accession>
<dbReference type="Proteomes" id="UP000000663">
    <property type="component" value="Chromosome"/>
</dbReference>
<proteinExistence type="predicted"/>
<name>Q0W213_METAR</name>
<evidence type="ECO:0000313" key="2">
    <source>
        <dbReference type="EMBL" id="CAJ37580.1"/>
    </source>
</evidence>
<dbReference type="InterPro" id="IPR036390">
    <property type="entry name" value="WH_DNA-bd_sf"/>
</dbReference>
<dbReference type="SUPFAM" id="SSF46785">
    <property type="entry name" value="Winged helix' DNA-binding domain"/>
    <property type="match status" value="1"/>
</dbReference>
<dbReference type="InterPro" id="IPR011991">
    <property type="entry name" value="ArsR-like_HTH"/>
</dbReference>
<dbReference type="GeneID" id="5143400"/>
<dbReference type="AlphaFoldDB" id="Q0W213"/>
<dbReference type="InterPro" id="IPR043519">
    <property type="entry name" value="NT_sf"/>
</dbReference>
<protein>
    <recommendedName>
        <fullName evidence="1">Polymerase beta nucleotidyltransferase domain-containing protein</fullName>
    </recommendedName>
</protein>
<organism evidence="2 3">
    <name type="scientific">Methanocella arvoryzae (strain DSM 22066 / NBRC 105507 / MRE50)</name>
    <dbReference type="NCBI Taxonomy" id="351160"/>
    <lineage>
        <taxon>Archaea</taxon>
        <taxon>Methanobacteriati</taxon>
        <taxon>Methanobacteriota</taxon>
        <taxon>Stenosarchaea group</taxon>
        <taxon>Methanomicrobia</taxon>
        <taxon>Methanocellales</taxon>
        <taxon>Methanocellaceae</taxon>
        <taxon>Methanocella</taxon>
    </lineage>
</organism>
<dbReference type="STRING" id="351160.RCIX2513"/>
<dbReference type="EMBL" id="AM114193">
    <property type="protein sequence ID" value="CAJ37580.1"/>
    <property type="molecule type" value="Genomic_DNA"/>
</dbReference>
<dbReference type="CDD" id="cd00090">
    <property type="entry name" value="HTH_ARSR"/>
    <property type="match status" value="1"/>
</dbReference>
<evidence type="ECO:0000313" key="3">
    <source>
        <dbReference type="Proteomes" id="UP000000663"/>
    </source>
</evidence>
<dbReference type="InterPro" id="IPR041633">
    <property type="entry name" value="Polbeta"/>
</dbReference>
<dbReference type="SUPFAM" id="SSF81301">
    <property type="entry name" value="Nucleotidyltransferase"/>
    <property type="match status" value="1"/>
</dbReference>